<gene>
    <name evidence="2" type="ORF">ACFSR5_05685</name>
</gene>
<keyword evidence="1" id="KW-1133">Transmembrane helix</keyword>
<name>A0ABW5KGZ8_9SPHI</name>
<keyword evidence="1" id="KW-0472">Membrane</keyword>
<dbReference type="InterPro" id="IPR007339">
    <property type="entry name" value="RclC-like"/>
</dbReference>
<accession>A0ABW5KGZ8</accession>
<organism evidence="2 3">
    <name type="scientific">Sphingobacterium suaedae</name>
    <dbReference type="NCBI Taxonomy" id="1686402"/>
    <lineage>
        <taxon>Bacteria</taxon>
        <taxon>Pseudomonadati</taxon>
        <taxon>Bacteroidota</taxon>
        <taxon>Sphingobacteriia</taxon>
        <taxon>Sphingobacteriales</taxon>
        <taxon>Sphingobacteriaceae</taxon>
        <taxon>Sphingobacterium</taxon>
    </lineage>
</organism>
<dbReference type="Pfam" id="PF04224">
    <property type="entry name" value="DUF417"/>
    <property type="match status" value="1"/>
</dbReference>
<dbReference type="InterPro" id="IPR016865">
    <property type="entry name" value="RclC"/>
</dbReference>
<feature type="transmembrane region" description="Helical" evidence="1">
    <location>
        <begin position="113"/>
        <end position="132"/>
    </location>
</feature>
<feature type="transmembrane region" description="Helical" evidence="1">
    <location>
        <begin position="12"/>
        <end position="31"/>
    </location>
</feature>
<comment type="caution">
    <text evidence="2">The sequence shown here is derived from an EMBL/GenBank/DDBJ whole genome shotgun (WGS) entry which is preliminary data.</text>
</comment>
<feature type="transmembrane region" description="Helical" evidence="1">
    <location>
        <begin position="152"/>
        <end position="174"/>
    </location>
</feature>
<dbReference type="PANTHER" id="PTHR40106:SF1">
    <property type="entry name" value="INNER MEMBRANE PROTEIN RCLC"/>
    <property type="match status" value="1"/>
</dbReference>
<dbReference type="PANTHER" id="PTHR40106">
    <property type="entry name" value="INNER MEMBRANE PROTEIN RCLC"/>
    <property type="match status" value="1"/>
</dbReference>
<protein>
    <submittedName>
        <fullName evidence="2">DUF417 family protein</fullName>
    </submittedName>
</protein>
<sequence length="190" mass="20898">MKWIYTLAGLQHCFVHILRIGVFLVMVWIGGLKAFSYEAEGIVPFVANSPLMSFFYQNESHAYKQYMNKEGEVIPKNRSWHEQNGTYVFSYGLGIVIVFIGILVLCGVFQPTLGLIGGLLTFLMSLVTLSFLLTTPEVYVPDLGGAHHGFPFLSGAGRLVLKDIIMLGAGLLIASDSAADKLRRAEHEGA</sequence>
<evidence type="ECO:0000313" key="2">
    <source>
        <dbReference type="EMBL" id="MFD2547135.1"/>
    </source>
</evidence>
<dbReference type="EMBL" id="JBHULR010000003">
    <property type="protein sequence ID" value="MFD2547135.1"/>
    <property type="molecule type" value="Genomic_DNA"/>
</dbReference>
<dbReference type="Proteomes" id="UP001597545">
    <property type="component" value="Unassembled WGS sequence"/>
</dbReference>
<keyword evidence="1" id="KW-0812">Transmembrane</keyword>
<dbReference type="PIRSF" id="PIRSF028065">
    <property type="entry name" value="UCP028065"/>
    <property type="match status" value="1"/>
</dbReference>
<reference evidence="3" key="1">
    <citation type="journal article" date="2019" name="Int. J. Syst. Evol. Microbiol.">
        <title>The Global Catalogue of Microorganisms (GCM) 10K type strain sequencing project: providing services to taxonomists for standard genome sequencing and annotation.</title>
        <authorList>
            <consortium name="The Broad Institute Genomics Platform"/>
            <consortium name="The Broad Institute Genome Sequencing Center for Infectious Disease"/>
            <person name="Wu L."/>
            <person name="Ma J."/>
        </authorList>
    </citation>
    <scope>NUCLEOTIDE SEQUENCE [LARGE SCALE GENOMIC DNA]</scope>
    <source>
        <strain evidence="3">KCTC 42662</strain>
    </source>
</reference>
<keyword evidence="3" id="KW-1185">Reference proteome</keyword>
<dbReference type="RefSeq" id="WP_380901600.1">
    <property type="nucleotide sequence ID" value="NZ_JBHUEG010000007.1"/>
</dbReference>
<evidence type="ECO:0000256" key="1">
    <source>
        <dbReference type="SAM" id="Phobius"/>
    </source>
</evidence>
<proteinExistence type="predicted"/>
<evidence type="ECO:0000313" key="3">
    <source>
        <dbReference type="Proteomes" id="UP001597545"/>
    </source>
</evidence>
<feature type="transmembrane region" description="Helical" evidence="1">
    <location>
        <begin position="88"/>
        <end position="106"/>
    </location>
</feature>